<gene>
    <name evidence="1" type="primary">PTPN18</name>
</gene>
<dbReference type="EMBL" id="HADY01020279">
    <property type="protein sequence ID" value="SBP58764.1"/>
    <property type="molecule type" value="Transcribed_RNA"/>
</dbReference>
<name>A0A1A8AUP4_NOTFU</name>
<reference evidence="1" key="1">
    <citation type="submission" date="2016-05" db="EMBL/GenBank/DDBJ databases">
        <authorList>
            <person name="Lavstsen T."/>
            <person name="Jespersen J.S."/>
        </authorList>
    </citation>
    <scope>NUCLEOTIDE SEQUENCE</scope>
    <source>
        <tissue evidence="1">Brain</tissue>
    </source>
</reference>
<proteinExistence type="predicted"/>
<dbReference type="AlphaFoldDB" id="A0A1A8AUP4"/>
<evidence type="ECO:0000313" key="1">
    <source>
        <dbReference type="EMBL" id="SBP58764.1"/>
    </source>
</evidence>
<protein>
    <submittedName>
        <fullName evidence="1">Protein tyrosine phosphatase, non-receptor type 18</fullName>
    </submittedName>
</protein>
<organism evidence="1">
    <name type="scientific">Nothobranchius furzeri</name>
    <name type="common">Turquoise killifish</name>
    <dbReference type="NCBI Taxonomy" id="105023"/>
    <lineage>
        <taxon>Eukaryota</taxon>
        <taxon>Metazoa</taxon>
        <taxon>Chordata</taxon>
        <taxon>Craniata</taxon>
        <taxon>Vertebrata</taxon>
        <taxon>Euteleostomi</taxon>
        <taxon>Actinopterygii</taxon>
        <taxon>Neopterygii</taxon>
        <taxon>Teleostei</taxon>
        <taxon>Neoteleostei</taxon>
        <taxon>Acanthomorphata</taxon>
        <taxon>Ovalentaria</taxon>
        <taxon>Atherinomorphae</taxon>
        <taxon>Cyprinodontiformes</taxon>
        <taxon>Nothobranchiidae</taxon>
        <taxon>Nothobranchius</taxon>
    </lineage>
</organism>
<feature type="non-terminal residue" evidence="1">
    <location>
        <position position="1"/>
    </location>
</feature>
<sequence>CGRTGVICALDYIHDLLVATVTHDNNSCKPSSFKKNLFVNKRKPGQVLGGFRILGPGSRTQIGSSSCLKARKSRNHLSKHLGPSDQLEVLQLLPGSSVA</sequence>
<keyword evidence="1" id="KW-0675">Receptor</keyword>
<reference evidence="1" key="2">
    <citation type="submission" date="2016-06" db="EMBL/GenBank/DDBJ databases">
        <title>The genome of a short-lived fish provides insights into sex chromosome evolution and the genetic control of aging.</title>
        <authorList>
            <person name="Reichwald K."/>
            <person name="Felder M."/>
            <person name="Petzold A."/>
            <person name="Koch P."/>
            <person name="Groth M."/>
            <person name="Platzer M."/>
        </authorList>
    </citation>
    <scope>NUCLEOTIDE SEQUENCE</scope>
    <source>
        <tissue evidence="1">Brain</tissue>
    </source>
</reference>
<accession>A0A1A8AUP4</accession>